<protein>
    <submittedName>
        <fullName evidence="2">Uncharacterized protein</fullName>
    </submittedName>
</protein>
<keyword evidence="1" id="KW-1133">Transmembrane helix</keyword>
<feature type="transmembrane region" description="Helical" evidence="1">
    <location>
        <begin position="168"/>
        <end position="197"/>
    </location>
</feature>
<evidence type="ECO:0000256" key="1">
    <source>
        <dbReference type="SAM" id="Phobius"/>
    </source>
</evidence>
<feature type="transmembrane region" description="Helical" evidence="1">
    <location>
        <begin position="203"/>
        <end position="221"/>
    </location>
</feature>
<feature type="transmembrane region" description="Helical" evidence="1">
    <location>
        <begin position="75"/>
        <end position="93"/>
    </location>
</feature>
<feature type="transmembrane region" description="Helical" evidence="1">
    <location>
        <begin position="24"/>
        <end position="40"/>
    </location>
</feature>
<keyword evidence="1" id="KW-0812">Transmembrane</keyword>
<evidence type="ECO:0000313" key="2">
    <source>
        <dbReference type="EMBL" id="OJF95285.1"/>
    </source>
</evidence>
<dbReference type="Proteomes" id="UP000182661">
    <property type="component" value="Unassembled WGS sequence"/>
</dbReference>
<keyword evidence="1" id="KW-0472">Membrane</keyword>
<accession>A0A657LS47</accession>
<feature type="transmembrane region" description="Helical" evidence="1">
    <location>
        <begin position="105"/>
        <end position="126"/>
    </location>
</feature>
<gene>
    <name evidence="2" type="ORF">AX760_19650</name>
</gene>
<name>A0A657LS47_9HYPH</name>
<dbReference type="AlphaFoldDB" id="A0A657LS47"/>
<keyword evidence="3" id="KW-1185">Reference proteome</keyword>
<comment type="caution">
    <text evidence="2">The sequence shown here is derived from an EMBL/GenBank/DDBJ whole genome shotgun (WGS) entry which is preliminary data.</text>
</comment>
<feature type="transmembrane region" description="Helical" evidence="1">
    <location>
        <begin position="289"/>
        <end position="308"/>
    </location>
</feature>
<organism evidence="2 3">
    <name type="scientific">Pararhizobium antarcticum</name>
    <dbReference type="NCBI Taxonomy" id="1798805"/>
    <lineage>
        <taxon>Bacteria</taxon>
        <taxon>Pseudomonadati</taxon>
        <taxon>Pseudomonadota</taxon>
        <taxon>Alphaproteobacteria</taxon>
        <taxon>Hyphomicrobiales</taxon>
        <taxon>Rhizobiaceae</taxon>
        <taxon>Rhizobium/Agrobacterium group</taxon>
        <taxon>Pararhizobium</taxon>
    </lineage>
</organism>
<evidence type="ECO:0000313" key="3">
    <source>
        <dbReference type="Proteomes" id="UP000182661"/>
    </source>
</evidence>
<dbReference type="EMBL" id="LSRP01000095">
    <property type="protein sequence ID" value="OJF95285.1"/>
    <property type="molecule type" value="Genomic_DNA"/>
</dbReference>
<proteinExistence type="predicted"/>
<sequence>MVLLFGLLLLPFQAVKLSIAQPAHLWVLFALAMMLLYRSVKISVAELVVYIAFLYFAFTLTFFQDYPRIKEYEQLIKFALFYPSFYLVGRWLGGRYANRDFPLGYGFLFLFLAFQYVTQALELPVIFEALDFGQGALHGTFRERNWLAVYFLLFSYILVLRDKTTKGFVLFIVFNAIVMLLSGSKTTFIAAGIAFLLHSRLPIWIRIFPTLIGAVFYISLFSDELSGDKLAVKLEEERGLALLTSLDLLKDNPLGFGWGFVEAFFSNSWIVVKGLGEGTNSVFSVPLDLWIIAGPIGFLMWLVIFVGVGNSSIKILAPIAALSFLNPLHQSELVYFFIGVLVSYAKFSRPRLSTH</sequence>
<feature type="transmembrane region" description="Helical" evidence="1">
    <location>
        <begin position="146"/>
        <end position="161"/>
    </location>
</feature>
<feature type="transmembrane region" description="Helical" evidence="1">
    <location>
        <begin position="328"/>
        <end position="347"/>
    </location>
</feature>
<feature type="transmembrane region" description="Helical" evidence="1">
    <location>
        <begin position="47"/>
        <end position="63"/>
    </location>
</feature>
<reference evidence="2 3" key="1">
    <citation type="submission" date="2016-02" db="EMBL/GenBank/DDBJ databases">
        <title>Genome sequencing of a beta-galactosidase producing bacteria Rhizobium sp. 59.</title>
        <authorList>
            <person name="Wang D."/>
            <person name="Kot W."/>
            <person name="Qin Y."/>
            <person name="Hansen L."/>
            <person name="Naqvi K."/>
            <person name="Rensing C."/>
        </authorList>
    </citation>
    <scope>NUCLEOTIDE SEQUENCE [LARGE SCALE GENOMIC DNA]</scope>
    <source>
        <strain evidence="2 3">59</strain>
    </source>
</reference>